<dbReference type="Proteomes" id="UP000238634">
    <property type="component" value="Unassembled WGS sequence"/>
</dbReference>
<evidence type="ECO:0000313" key="2">
    <source>
        <dbReference type="Proteomes" id="UP000238634"/>
    </source>
</evidence>
<organism evidence="1 2">
    <name type="scientific">Phormidesmis priestleyi ULC007</name>
    <dbReference type="NCBI Taxonomy" id="1920490"/>
    <lineage>
        <taxon>Bacteria</taxon>
        <taxon>Bacillati</taxon>
        <taxon>Cyanobacteriota</taxon>
        <taxon>Cyanophyceae</taxon>
        <taxon>Leptolyngbyales</taxon>
        <taxon>Leptolyngbyaceae</taxon>
        <taxon>Phormidesmis</taxon>
    </lineage>
</organism>
<sequence>MKTGRLPGEAVLLSAPTYYTSIAIQLCSASKPFLIFLESNLINLCYLLRSQSADYCKSLQFI</sequence>
<name>A0A2T1DIT1_9CYAN</name>
<accession>A0A2T1DIT1</accession>
<dbReference type="STRING" id="1920490.GCA_001895925_04189"/>
<reference evidence="1 2" key="2">
    <citation type="submission" date="2018-03" db="EMBL/GenBank/DDBJ databases">
        <title>The ancient ancestry and fast evolution of plastids.</title>
        <authorList>
            <person name="Moore K.R."/>
            <person name="Magnabosco C."/>
            <person name="Momper L."/>
            <person name="Gold D.A."/>
            <person name="Bosak T."/>
            <person name="Fournier G.P."/>
        </authorList>
    </citation>
    <scope>NUCLEOTIDE SEQUENCE [LARGE SCALE GENOMIC DNA]</scope>
    <source>
        <strain evidence="1 2">ULC007</strain>
    </source>
</reference>
<comment type="caution">
    <text evidence="1">The sequence shown here is derived from an EMBL/GenBank/DDBJ whole genome shotgun (WGS) entry which is preliminary data.</text>
</comment>
<gene>
    <name evidence="1" type="ORF">C7B65_08060</name>
</gene>
<proteinExistence type="predicted"/>
<evidence type="ECO:0000313" key="1">
    <source>
        <dbReference type="EMBL" id="PSB20382.1"/>
    </source>
</evidence>
<dbReference type="AlphaFoldDB" id="A0A2T1DIT1"/>
<dbReference type="EMBL" id="PVWG01000006">
    <property type="protein sequence ID" value="PSB20382.1"/>
    <property type="molecule type" value="Genomic_DNA"/>
</dbReference>
<protein>
    <submittedName>
        <fullName evidence="1">Uncharacterized protein</fullName>
    </submittedName>
</protein>
<reference evidence="1 2" key="1">
    <citation type="submission" date="2018-02" db="EMBL/GenBank/DDBJ databases">
        <authorList>
            <person name="Cohen D.B."/>
            <person name="Kent A.D."/>
        </authorList>
    </citation>
    <scope>NUCLEOTIDE SEQUENCE [LARGE SCALE GENOMIC DNA]</scope>
    <source>
        <strain evidence="1 2">ULC007</strain>
    </source>
</reference>
<keyword evidence="2" id="KW-1185">Reference proteome</keyword>